<accession>A0A9D9J5B2</accession>
<dbReference type="Pfam" id="PF00392">
    <property type="entry name" value="GntR"/>
    <property type="match status" value="1"/>
</dbReference>
<gene>
    <name evidence="5" type="ORF">IAB78_06270</name>
</gene>
<protein>
    <submittedName>
        <fullName evidence="5">GntR family transcriptional regulator</fullName>
    </submittedName>
</protein>
<evidence type="ECO:0000259" key="4">
    <source>
        <dbReference type="PROSITE" id="PS50949"/>
    </source>
</evidence>
<dbReference type="InterPro" id="IPR050679">
    <property type="entry name" value="Bact_HTH_transcr_reg"/>
</dbReference>
<dbReference type="Gene3D" id="1.10.10.10">
    <property type="entry name" value="Winged helix-like DNA-binding domain superfamily/Winged helix DNA-binding domain"/>
    <property type="match status" value="1"/>
</dbReference>
<dbReference type="SUPFAM" id="SSF64288">
    <property type="entry name" value="Chorismate lyase-like"/>
    <property type="match status" value="1"/>
</dbReference>
<dbReference type="InterPro" id="IPR000524">
    <property type="entry name" value="Tscrpt_reg_HTH_GntR"/>
</dbReference>
<dbReference type="InterPro" id="IPR028978">
    <property type="entry name" value="Chorismate_lyase_/UTRA_dom_sf"/>
</dbReference>
<sequence>MNYNLDPESSVPLHVQAEDFLREMIQEDGYKNGRLLPNEVELSSQLKISRNTLRQAINRLVFEGLLIRKKGYGTVVAPQGVMGNARNWKSFSQEMQAMGIQVHNFELHVSHKIAPEEACRFFRRPSSSSMLCLERLRGKVSFPFVYFVSFFSPDIPLTLEEDFSIPLYEILEKKYGVQVKTSREMISAKAAQGWLAQKLGIKEGEPILERKRFVLDKNGVPVEYNIGFYRSDSFTYSIEFTNG</sequence>
<feature type="domain" description="HTH gntR-type" evidence="4">
    <location>
        <begin position="11"/>
        <end position="79"/>
    </location>
</feature>
<dbReference type="GO" id="GO:0003700">
    <property type="term" value="F:DNA-binding transcription factor activity"/>
    <property type="evidence" value="ECO:0007669"/>
    <property type="project" value="InterPro"/>
</dbReference>
<dbReference type="SMART" id="SM00866">
    <property type="entry name" value="UTRA"/>
    <property type="match status" value="1"/>
</dbReference>
<dbReference type="AlphaFoldDB" id="A0A9D9J5B2"/>
<dbReference type="SMART" id="SM00345">
    <property type="entry name" value="HTH_GNTR"/>
    <property type="match status" value="1"/>
</dbReference>
<dbReference type="PANTHER" id="PTHR44846">
    <property type="entry name" value="MANNOSYL-D-GLYCERATE TRANSPORT/METABOLISM SYSTEM REPRESSOR MNGR-RELATED"/>
    <property type="match status" value="1"/>
</dbReference>
<evidence type="ECO:0000256" key="3">
    <source>
        <dbReference type="ARBA" id="ARBA00023163"/>
    </source>
</evidence>
<keyword evidence="3" id="KW-0804">Transcription</keyword>
<comment type="caution">
    <text evidence="5">The sequence shown here is derived from an EMBL/GenBank/DDBJ whole genome shotgun (WGS) entry which is preliminary data.</text>
</comment>
<dbReference type="PANTHER" id="PTHR44846:SF1">
    <property type="entry name" value="MANNOSYL-D-GLYCERATE TRANSPORT_METABOLISM SYSTEM REPRESSOR MNGR-RELATED"/>
    <property type="match status" value="1"/>
</dbReference>
<proteinExistence type="predicted"/>
<dbReference type="EMBL" id="JADILX010000090">
    <property type="protein sequence ID" value="MBO8486012.1"/>
    <property type="molecule type" value="Genomic_DNA"/>
</dbReference>
<evidence type="ECO:0000313" key="5">
    <source>
        <dbReference type="EMBL" id="MBO8486012.1"/>
    </source>
</evidence>
<organism evidence="5 6">
    <name type="scientific">Candidatus Cryptobacteroides excrementavium</name>
    <dbReference type="NCBI Taxonomy" id="2840759"/>
    <lineage>
        <taxon>Bacteria</taxon>
        <taxon>Pseudomonadati</taxon>
        <taxon>Bacteroidota</taxon>
        <taxon>Bacteroidia</taxon>
        <taxon>Bacteroidales</taxon>
        <taxon>Candidatus Cryptobacteroides</taxon>
    </lineage>
</organism>
<dbReference type="Proteomes" id="UP000823750">
    <property type="component" value="Unassembled WGS sequence"/>
</dbReference>
<dbReference type="PROSITE" id="PS50949">
    <property type="entry name" value="HTH_GNTR"/>
    <property type="match status" value="1"/>
</dbReference>
<evidence type="ECO:0000313" key="6">
    <source>
        <dbReference type="Proteomes" id="UP000823750"/>
    </source>
</evidence>
<keyword evidence="1" id="KW-0805">Transcription regulation</keyword>
<dbReference type="InterPro" id="IPR011663">
    <property type="entry name" value="UTRA"/>
</dbReference>
<evidence type="ECO:0000256" key="1">
    <source>
        <dbReference type="ARBA" id="ARBA00023015"/>
    </source>
</evidence>
<dbReference type="InterPro" id="IPR036390">
    <property type="entry name" value="WH_DNA-bd_sf"/>
</dbReference>
<reference evidence="5" key="2">
    <citation type="journal article" date="2021" name="PeerJ">
        <title>Extensive microbial diversity within the chicken gut microbiome revealed by metagenomics and culture.</title>
        <authorList>
            <person name="Gilroy R."/>
            <person name="Ravi A."/>
            <person name="Getino M."/>
            <person name="Pursley I."/>
            <person name="Horton D.L."/>
            <person name="Alikhan N.F."/>
            <person name="Baker D."/>
            <person name="Gharbi K."/>
            <person name="Hall N."/>
            <person name="Watson M."/>
            <person name="Adriaenssens E.M."/>
            <person name="Foster-Nyarko E."/>
            <person name="Jarju S."/>
            <person name="Secka A."/>
            <person name="Antonio M."/>
            <person name="Oren A."/>
            <person name="Chaudhuri R.R."/>
            <person name="La Ragione R."/>
            <person name="Hildebrand F."/>
            <person name="Pallen M.J."/>
        </authorList>
    </citation>
    <scope>NUCLEOTIDE SEQUENCE</scope>
    <source>
        <strain evidence="5">B2-16538</strain>
    </source>
</reference>
<dbReference type="GO" id="GO:0045892">
    <property type="term" value="P:negative regulation of DNA-templated transcription"/>
    <property type="evidence" value="ECO:0007669"/>
    <property type="project" value="TreeGrafter"/>
</dbReference>
<name>A0A9D9J5B2_9BACT</name>
<reference evidence="5" key="1">
    <citation type="submission" date="2020-10" db="EMBL/GenBank/DDBJ databases">
        <authorList>
            <person name="Gilroy R."/>
        </authorList>
    </citation>
    <scope>NUCLEOTIDE SEQUENCE</scope>
    <source>
        <strain evidence="5">B2-16538</strain>
    </source>
</reference>
<dbReference type="CDD" id="cd07377">
    <property type="entry name" value="WHTH_GntR"/>
    <property type="match status" value="1"/>
</dbReference>
<dbReference type="Gene3D" id="3.40.1410.10">
    <property type="entry name" value="Chorismate lyase-like"/>
    <property type="match status" value="1"/>
</dbReference>
<dbReference type="InterPro" id="IPR036388">
    <property type="entry name" value="WH-like_DNA-bd_sf"/>
</dbReference>
<keyword evidence="2" id="KW-0238">DNA-binding</keyword>
<evidence type="ECO:0000256" key="2">
    <source>
        <dbReference type="ARBA" id="ARBA00023125"/>
    </source>
</evidence>
<dbReference type="Pfam" id="PF07702">
    <property type="entry name" value="UTRA"/>
    <property type="match status" value="1"/>
</dbReference>
<dbReference type="PRINTS" id="PR00035">
    <property type="entry name" value="HTHGNTR"/>
</dbReference>
<dbReference type="GO" id="GO:0003677">
    <property type="term" value="F:DNA binding"/>
    <property type="evidence" value="ECO:0007669"/>
    <property type="project" value="UniProtKB-KW"/>
</dbReference>
<dbReference type="SUPFAM" id="SSF46785">
    <property type="entry name" value="Winged helix' DNA-binding domain"/>
    <property type="match status" value="1"/>
</dbReference>